<name>A0A1X6PGI6_PORUM</name>
<evidence type="ECO:0000313" key="2">
    <source>
        <dbReference type="Proteomes" id="UP000218209"/>
    </source>
</evidence>
<accession>A0A1X6PGI6</accession>
<protein>
    <submittedName>
        <fullName evidence="1">Uncharacterized protein</fullName>
    </submittedName>
</protein>
<sequence>MTLGETFCPDEWADATKAPINGENKRCKGTFCFPPNTHEQFHLLPPRAVLCVMLDTELEQLKTALNLEGVSNLPGQIAAIEFFRLELSNGVIAGWAATETARTRRDNLLQISLVEKRHTRPSTKEEDPVTFYGRGVIKLTPGLG</sequence>
<proteinExistence type="predicted"/>
<reference evidence="1 2" key="1">
    <citation type="submission" date="2017-03" db="EMBL/GenBank/DDBJ databases">
        <title>WGS assembly of Porphyra umbilicalis.</title>
        <authorList>
            <person name="Brawley S.H."/>
            <person name="Blouin N.A."/>
            <person name="Ficko-Blean E."/>
            <person name="Wheeler G.L."/>
            <person name="Lohr M."/>
            <person name="Goodson H.V."/>
            <person name="Jenkins J.W."/>
            <person name="Blaby-Haas C.E."/>
            <person name="Helliwell K.E."/>
            <person name="Chan C."/>
            <person name="Marriage T."/>
            <person name="Bhattacharya D."/>
            <person name="Klein A.S."/>
            <person name="Badis Y."/>
            <person name="Brodie J."/>
            <person name="Cao Y."/>
            <person name="Collen J."/>
            <person name="Dittami S.M."/>
            <person name="Gachon C.M."/>
            <person name="Green B.R."/>
            <person name="Karpowicz S."/>
            <person name="Kim J.W."/>
            <person name="Kudahl U."/>
            <person name="Lin S."/>
            <person name="Michel G."/>
            <person name="Mittag M."/>
            <person name="Olson B.J."/>
            <person name="Pangilinan J."/>
            <person name="Peng Y."/>
            <person name="Qiu H."/>
            <person name="Shu S."/>
            <person name="Singer J.T."/>
            <person name="Smith A.G."/>
            <person name="Sprecher B.N."/>
            <person name="Wagner V."/>
            <person name="Wang W."/>
            <person name="Wang Z.-Y."/>
            <person name="Yan J."/>
            <person name="Yarish C."/>
            <person name="Zoeuner-Riek S."/>
            <person name="Zhuang Y."/>
            <person name="Zou Y."/>
            <person name="Lindquist E.A."/>
            <person name="Grimwood J."/>
            <person name="Barry K."/>
            <person name="Rokhsar D.S."/>
            <person name="Schmutz J."/>
            <person name="Stiller J.W."/>
            <person name="Grossman A.R."/>
            <person name="Prochnik S.E."/>
        </authorList>
    </citation>
    <scope>NUCLEOTIDE SEQUENCE [LARGE SCALE GENOMIC DNA]</scope>
    <source>
        <strain evidence="1">4086291</strain>
    </source>
</reference>
<keyword evidence="2" id="KW-1185">Reference proteome</keyword>
<dbReference type="Proteomes" id="UP000218209">
    <property type="component" value="Unassembled WGS sequence"/>
</dbReference>
<evidence type="ECO:0000313" key="1">
    <source>
        <dbReference type="EMBL" id="OSX79967.1"/>
    </source>
</evidence>
<gene>
    <name evidence="1" type="ORF">BU14_0066s0020</name>
</gene>
<dbReference type="EMBL" id="KV918783">
    <property type="protein sequence ID" value="OSX79967.1"/>
    <property type="molecule type" value="Genomic_DNA"/>
</dbReference>
<dbReference type="AlphaFoldDB" id="A0A1X6PGI6"/>
<organism evidence="1 2">
    <name type="scientific">Porphyra umbilicalis</name>
    <name type="common">Purple laver</name>
    <name type="synonym">Red alga</name>
    <dbReference type="NCBI Taxonomy" id="2786"/>
    <lineage>
        <taxon>Eukaryota</taxon>
        <taxon>Rhodophyta</taxon>
        <taxon>Bangiophyceae</taxon>
        <taxon>Bangiales</taxon>
        <taxon>Bangiaceae</taxon>
        <taxon>Porphyra</taxon>
    </lineage>
</organism>